<evidence type="ECO:0000256" key="1">
    <source>
        <dbReference type="ARBA" id="ARBA00022490"/>
    </source>
</evidence>
<dbReference type="Proteomes" id="UP000449846">
    <property type="component" value="Unassembled WGS sequence"/>
</dbReference>
<keyword evidence="1 6" id="KW-0963">Cytoplasm</keyword>
<dbReference type="HAMAP" id="MF_00074">
    <property type="entry name" value="16SrRNA_methyltr_G"/>
    <property type="match status" value="1"/>
</dbReference>
<keyword evidence="8" id="KW-1185">Reference proteome</keyword>
<comment type="caution">
    <text evidence="7">The sequence shown here is derived from an EMBL/GenBank/DDBJ whole genome shotgun (WGS) entry which is preliminary data.</text>
</comment>
<dbReference type="EMBL" id="WMIG01000002">
    <property type="protein sequence ID" value="MTH59235.1"/>
    <property type="molecule type" value="Genomic_DNA"/>
</dbReference>
<proteinExistence type="inferred from homology"/>
<dbReference type="Gene3D" id="3.40.50.150">
    <property type="entry name" value="Vaccinia Virus protein VP39"/>
    <property type="match status" value="1"/>
</dbReference>
<comment type="caution">
    <text evidence="6">Lacks conserved residue(s) required for the propagation of feature annotation.</text>
</comment>
<feature type="binding site" evidence="6">
    <location>
        <position position="61"/>
    </location>
    <ligand>
        <name>S-adenosyl-L-methionine</name>
        <dbReference type="ChEBI" id="CHEBI:59789"/>
    </ligand>
</feature>
<evidence type="ECO:0000256" key="4">
    <source>
        <dbReference type="ARBA" id="ARBA00022679"/>
    </source>
</evidence>
<dbReference type="OrthoDB" id="9808773at2"/>
<evidence type="ECO:0000256" key="5">
    <source>
        <dbReference type="ARBA" id="ARBA00022691"/>
    </source>
</evidence>
<name>A0A844HM19_9RHOB</name>
<evidence type="ECO:0000313" key="7">
    <source>
        <dbReference type="EMBL" id="MTH59235.1"/>
    </source>
</evidence>
<evidence type="ECO:0000256" key="3">
    <source>
        <dbReference type="ARBA" id="ARBA00022603"/>
    </source>
</evidence>
<dbReference type="NCBIfam" id="TIGR00138">
    <property type="entry name" value="rsmG_gidB"/>
    <property type="match status" value="1"/>
</dbReference>
<organism evidence="7 8">
    <name type="scientific">Paracoccus litorisediminis</name>
    <dbReference type="NCBI Taxonomy" id="2006130"/>
    <lineage>
        <taxon>Bacteria</taxon>
        <taxon>Pseudomonadati</taxon>
        <taxon>Pseudomonadota</taxon>
        <taxon>Alphaproteobacteria</taxon>
        <taxon>Rhodobacterales</taxon>
        <taxon>Paracoccaceae</taxon>
        <taxon>Paracoccus</taxon>
    </lineage>
</organism>
<evidence type="ECO:0000256" key="6">
    <source>
        <dbReference type="HAMAP-Rule" id="MF_00074"/>
    </source>
</evidence>
<accession>A0A844HM19</accession>
<protein>
    <recommendedName>
        <fullName evidence="6">Ribosomal RNA small subunit methyltransferase G</fullName>
        <ecNumber evidence="6">2.1.1.170</ecNumber>
    </recommendedName>
    <alternativeName>
        <fullName evidence="6">16S rRNA 7-methylguanosine methyltransferase</fullName>
        <shortName evidence="6">16S rRNA m7G methyltransferase</shortName>
    </alternativeName>
</protein>
<comment type="function">
    <text evidence="6">Specifically methylates the N7 position of guanine in position 527 of 16S rRNA.</text>
</comment>
<dbReference type="GO" id="GO:0070043">
    <property type="term" value="F:rRNA (guanine-N7-)-methyltransferase activity"/>
    <property type="evidence" value="ECO:0007669"/>
    <property type="project" value="UniProtKB-UniRule"/>
</dbReference>
<evidence type="ECO:0000256" key="2">
    <source>
        <dbReference type="ARBA" id="ARBA00022552"/>
    </source>
</evidence>
<keyword evidence="5 6" id="KW-0949">S-adenosyl-L-methionine</keyword>
<dbReference type="GO" id="GO:0005829">
    <property type="term" value="C:cytosol"/>
    <property type="evidence" value="ECO:0007669"/>
    <property type="project" value="TreeGrafter"/>
</dbReference>
<dbReference type="EC" id="2.1.1.170" evidence="6"/>
<dbReference type="PIRSF" id="PIRSF003078">
    <property type="entry name" value="GidB"/>
    <property type="match status" value="1"/>
</dbReference>
<dbReference type="RefSeq" id="WP_155039142.1">
    <property type="nucleotide sequence ID" value="NZ_WMIG01000002.1"/>
</dbReference>
<feature type="binding site" evidence="6">
    <location>
        <begin position="112"/>
        <end position="113"/>
    </location>
    <ligand>
        <name>S-adenosyl-L-methionine</name>
        <dbReference type="ChEBI" id="CHEBI:59789"/>
    </ligand>
</feature>
<sequence>MNVSRETEVLEQYAALIRKWNPAINLVAPSTLEQVKSRHIDDCLQLVDVSRSSSGNWVDIGSGGGLPGIVVAICRPDMRVHLVESDRRKCSFLRNAGRELKLTNLNVSTERIESINPLKADHISARALAPLPLLLSYVDRHLVSGGRAWLMKGRNWRTEVEAARETWRFDVTSHPSVTDSEAAILEISELRHA</sequence>
<gene>
    <name evidence="6 7" type="primary">rsmG</name>
    <name evidence="7" type="ORF">GL300_08410</name>
</gene>
<evidence type="ECO:0000313" key="8">
    <source>
        <dbReference type="Proteomes" id="UP000449846"/>
    </source>
</evidence>
<keyword evidence="4 6" id="KW-0808">Transferase</keyword>
<comment type="similarity">
    <text evidence="6">Belongs to the methyltransferase superfamily. RNA methyltransferase RsmG family.</text>
</comment>
<keyword evidence="3 6" id="KW-0489">Methyltransferase</keyword>
<dbReference type="AlphaFoldDB" id="A0A844HM19"/>
<comment type="subcellular location">
    <subcellularLocation>
        <location evidence="6">Cytoplasm</location>
    </subcellularLocation>
</comment>
<dbReference type="InterPro" id="IPR029063">
    <property type="entry name" value="SAM-dependent_MTases_sf"/>
</dbReference>
<dbReference type="PANTHER" id="PTHR31760">
    <property type="entry name" value="S-ADENOSYL-L-METHIONINE-DEPENDENT METHYLTRANSFERASES SUPERFAMILY PROTEIN"/>
    <property type="match status" value="1"/>
</dbReference>
<dbReference type="Pfam" id="PF02527">
    <property type="entry name" value="GidB"/>
    <property type="match status" value="1"/>
</dbReference>
<feature type="binding site" evidence="6">
    <location>
        <position position="66"/>
    </location>
    <ligand>
        <name>S-adenosyl-L-methionine</name>
        <dbReference type="ChEBI" id="CHEBI:59789"/>
    </ligand>
</feature>
<dbReference type="PANTHER" id="PTHR31760:SF0">
    <property type="entry name" value="S-ADENOSYL-L-METHIONINE-DEPENDENT METHYLTRANSFERASES SUPERFAMILY PROTEIN"/>
    <property type="match status" value="1"/>
</dbReference>
<keyword evidence="2 6" id="KW-0698">rRNA processing</keyword>
<dbReference type="InterPro" id="IPR003682">
    <property type="entry name" value="rRNA_ssu_MeTfrase_G"/>
</dbReference>
<reference evidence="7 8" key="1">
    <citation type="submission" date="2019-11" db="EMBL/GenBank/DDBJ databases">
        <authorList>
            <person name="Dong K."/>
        </authorList>
    </citation>
    <scope>NUCLEOTIDE SEQUENCE [LARGE SCALE GENOMIC DNA]</scope>
    <source>
        <strain evidence="7 8">NBRC 112902</strain>
    </source>
</reference>
<comment type="catalytic activity">
    <reaction evidence="6">
        <text>guanosine(527) in 16S rRNA + S-adenosyl-L-methionine = N(7)-methylguanosine(527) in 16S rRNA + S-adenosyl-L-homocysteine</text>
        <dbReference type="Rhea" id="RHEA:42732"/>
        <dbReference type="Rhea" id="RHEA-COMP:10209"/>
        <dbReference type="Rhea" id="RHEA-COMP:10210"/>
        <dbReference type="ChEBI" id="CHEBI:57856"/>
        <dbReference type="ChEBI" id="CHEBI:59789"/>
        <dbReference type="ChEBI" id="CHEBI:74269"/>
        <dbReference type="ChEBI" id="CHEBI:74480"/>
        <dbReference type="EC" id="2.1.1.170"/>
    </reaction>
</comment>
<feature type="binding site" evidence="6">
    <location>
        <position position="126"/>
    </location>
    <ligand>
        <name>S-adenosyl-L-methionine</name>
        <dbReference type="ChEBI" id="CHEBI:59789"/>
    </ligand>
</feature>
<dbReference type="SUPFAM" id="SSF53335">
    <property type="entry name" value="S-adenosyl-L-methionine-dependent methyltransferases"/>
    <property type="match status" value="1"/>
</dbReference>